<dbReference type="STRING" id="576137.A0A1L7XBU7"/>
<dbReference type="SUPFAM" id="SSF55729">
    <property type="entry name" value="Acyl-CoA N-acyltransferases (Nat)"/>
    <property type="match status" value="1"/>
</dbReference>
<evidence type="ECO:0000313" key="3">
    <source>
        <dbReference type="Proteomes" id="UP000184330"/>
    </source>
</evidence>
<dbReference type="InterPro" id="IPR016181">
    <property type="entry name" value="Acyl_CoA_acyltransferase"/>
</dbReference>
<dbReference type="Proteomes" id="UP000184330">
    <property type="component" value="Unassembled WGS sequence"/>
</dbReference>
<organism evidence="2 3">
    <name type="scientific">Phialocephala subalpina</name>
    <dbReference type="NCBI Taxonomy" id="576137"/>
    <lineage>
        <taxon>Eukaryota</taxon>
        <taxon>Fungi</taxon>
        <taxon>Dikarya</taxon>
        <taxon>Ascomycota</taxon>
        <taxon>Pezizomycotina</taxon>
        <taxon>Leotiomycetes</taxon>
        <taxon>Helotiales</taxon>
        <taxon>Mollisiaceae</taxon>
        <taxon>Phialocephala</taxon>
        <taxon>Phialocephala fortinii species complex</taxon>
    </lineage>
</organism>
<dbReference type="GO" id="GO:0016747">
    <property type="term" value="F:acyltransferase activity, transferring groups other than amino-acyl groups"/>
    <property type="evidence" value="ECO:0007669"/>
    <property type="project" value="InterPro"/>
</dbReference>
<dbReference type="OrthoDB" id="10039976at2759"/>
<dbReference type="Pfam" id="PF00583">
    <property type="entry name" value="Acetyltransf_1"/>
    <property type="match status" value="1"/>
</dbReference>
<proteinExistence type="predicted"/>
<dbReference type="InterPro" id="IPR053144">
    <property type="entry name" value="Acetyltransferase_Butenolide"/>
</dbReference>
<gene>
    <name evidence="2" type="ORF">PAC_12389</name>
</gene>
<dbReference type="InterPro" id="IPR000182">
    <property type="entry name" value="GNAT_dom"/>
</dbReference>
<dbReference type="Gene3D" id="3.40.630.30">
    <property type="match status" value="1"/>
</dbReference>
<dbReference type="AlphaFoldDB" id="A0A1L7XBU7"/>
<dbReference type="PANTHER" id="PTHR43233:SF1">
    <property type="entry name" value="FAMILY N-ACETYLTRANSFERASE, PUTATIVE (AFU_ORTHOLOGUE AFUA_6G03350)-RELATED"/>
    <property type="match status" value="1"/>
</dbReference>
<feature type="domain" description="N-acetyltransferase" evidence="1">
    <location>
        <begin position="22"/>
        <end position="176"/>
    </location>
</feature>
<dbReference type="PROSITE" id="PS51186">
    <property type="entry name" value="GNAT"/>
    <property type="match status" value="1"/>
</dbReference>
<reference evidence="2 3" key="1">
    <citation type="submission" date="2016-03" db="EMBL/GenBank/DDBJ databases">
        <authorList>
            <person name="Ploux O."/>
        </authorList>
    </citation>
    <scope>NUCLEOTIDE SEQUENCE [LARGE SCALE GENOMIC DNA]</scope>
    <source>
        <strain evidence="2 3">UAMH 11012</strain>
    </source>
</reference>
<name>A0A1L7XBU7_9HELO</name>
<dbReference type="CDD" id="cd04301">
    <property type="entry name" value="NAT_SF"/>
    <property type="match status" value="1"/>
</dbReference>
<keyword evidence="3" id="KW-1185">Reference proteome</keyword>
<keyword evidence="2" id="KW-0808">Transferase</keyword>
<dbReference type="EMBL" id="FJOG01000021">
    <property type="protein sequence ID" value="CZR62492.1"/>
    <property type="molecule type" value="Genomic_DNA"/>
</dbReference>
<protein>
    <submittedName>
        <fullName evidence="2">Related to GNAT family N-acetyltransferase</fullName>
    </submittedName>
</protein>
<evidence type="ECO:0000313" key="2">
    <source>
        <dbReference type="EMBL" id="CZR62492.1"/>
    </source>
</evidence>
<evidence type="ECO:0000259" key="1">
    <source>
        <dbReference type="PROSITE" id="PS51186"/>
    </source>
</evidence>
<accession>A0A1L7XBU7</accession>
<sequence>MTSITSRFQHRTWTKEGYLISTDPSSIPVEAANEMLGSDNVYWAKSMPDGIMLETLQNSLCFGLYSQNSSKDSQFPSNHTSAPGQFIGLARCVTDYTTFLYLTDVYILPGHQGSGLGKWLVGCVQEVIDEMPYLRRSMLFTSDWKRSVPFYEGILGMEVMGKERGEGVAVMQRMGPGFPGFVKKGDEVGLTKEPAAGFTS</sequence>
<dbReference type="PANTHER" id="PTHR43233">
    <property type="entry name" value="FAMILY N-ACETYLTRANSFERASE, PUTATIVE (AFU_ORTHOLOGUE AFUA_6G03350)-RELATED"/>
    <property type="match status" value="1"/>
</dbReference>